<name>A0ABT8M5R2_9EURY</name>
<feature type="coiled-coil region" evidence="1">
    <location>
        <begin position="444"/>
        <end position="564"/>
    </location>
</feature>
<dbReference type="Proteomes" id="UP001168423">
    <property type="component" value="Unassembled WGS sequence"/>
</dbReference>
<feature type="coiled-coil region" evidence="1">
    <location>
        <begin position="727"/>
        <end position="797"/>
    </location>
</feature>
<feature type="coiled-coil region" evidence="1">
    <location>
        <begin position="980"/>
        <end position="1021"/>
    </location>
</feature>
<dbReference type="PANTHER" id="PTHR43941:SF1">
    <property type="entry name" value="STRUCTURAL MAINTENANCE OF CHROMOSOMES PROTEIN 2"/>
    <property type="match status" value="1"/>
</dbReference>
<keyword evidence="1" id="KW-0175">Coiled coil</keyword>
<feature type="coiled-coil region" evidence="1">
    <location>
        <begin position="836"/>
        <end position="897"/>
    </location>
</feature>
<protein>
    <recommendedName>
        <fullName evidence="4">Chromosome segregation ATPase</fullName>
    </recommendedName>
</protein>
<organism evidence="2 3">
    <name type="scientific">Methanoculleus methanifontis</name>
    <dbReference type="NCBI Taxonomy" id="2584086"/>
    <lineage>
        <taxon>Archaea</taxon>
        <taxon>Methanobacteriati</taxon>
        <taxon>Methanobacteriota</taxon>
        <taxon>Stenosarchaea group</taxon>
        <taxon>Methanomicrobia</taxon>
        <taxon>Methanomicrobiales</taxon>
        <taxon>Methanomicrobiaceae</taxon>
        <taxon>Methanoculleus</taxon>
    </lineage>
</organism>
<evidence type="ECO:0000313" key="2">
    <source>
        <dbReference type="EMBL" id="MDN7013941.1"/>
    </source>
</evidence>
<feature type="coiled-coil region" evidence="1">
    <location>
        <begin position="286"/>
        <end position="400"/>
    </location>
</feature>
<accession>A0ABT8M5R2</accession>
<evidence type="ECO:0000313" key="3">
    <source>
        <dbReference type="Proteomes" id="UP001168423"/>
    </source>
</evidence>
<gene>
    <name evidence="2" type="ORF">FGW20_13085</name>
</gene>
<dbReference type="EMBL" id="VCYI01000025">
    <property type="protein sequence ID" value="MDN7013941.1"/>
    <property type="molecule type" value="Genomic_DNA"/>
</dbReference>
<reference evidence="2" key="1">
    <citation type="submission" date="2019-05" db="EMBL/GenBank/DDBJ databases">
        <title>Isolation and characterization of methanogens from the cold seep sediment at Four-Way Closure Ridge.</title>
        <authorList>
            <person name="You Y.-T."/>
            <person name="Chen S.-C."/>
            <person name="Zhang W.-L."/>
            <person name="Lai M.-C."/>
        </authorList>
    </citation>
    <scope>NUCLEOTIDE SEQUENCE</scope>
    <source>
        <strain evidence="2">FWC-SCC3</strain>
    </source>
</reference>
<proteinExistence type="predicted"/>
<evidence type="ECO:0000256" key="1">
    <source>
        <dbReference type="SAM" id="Coils"/>
    </source>
</evidence>
<sequence length="1441" mass="165960">MPFYGRNGTYELGNGMGKSVLLMLILQCVLPNAAPDPNKPFKYMFAGGERNRTTHVLAEWELDEVVDGKRYLLTGFCAKRKSDQEDEGESDEIKYFSYLHLYGGPNDLDIDKIPLCREDGADFLALDYSETRKMLREKAKAGYDIWIAETRQQYLERLKDYYLIESEWELIKLINRQESYLKTHFHSFRDSRAFVEDLLIKMIDRCLQDRRRLKFHGSDEDPVEKALADSLYQSQEDLRKLQEEQARLHEYEHLQNEISILQTANGHLLRSYRAYEEAKQRAASQHVAYVAAIAQKEEEIRQLQAQILEKRAACESVHNESERTGLKLQNVRLNLSGQRLKRAETEKVDHEQTVNILKHRADFARAVNKYLSIREREAEIREREEIMRKMEEEHQELFARLRPLGKTLHTLVAAEKERVSVALLAGQSQAKEIHAENMSLQRDLGGARKQAEGIRKRITELERQSVELEAREKELVQRHERCPKVSSWFSRSDQIEATEERLAAEKETYSRLASEISEIERRLSTNQALEPELEKGMADLDRAIETLQREIANYTAEKGSARQIAEIYELDDIEACAAHLKARREQLHGMLAGYRSRREDLARDLENTETYGVTLSGEYLTALERLQEKYPTAISGAEHLKGIPDDERRECLANAPWLPKAVLLLKGDFEAVVRNPMALPAQVQDAAIVITSIDHLRERRPLSLGDVYISSRTPEQSLEALASDRAAEHLRKEIRTINEEIQRADEALEAITHDFDIVRRFIDRYPSAFEPERVANLREHLQRKNESAARLAALRNQIQEDDSSLPHARTNMAEQAKAIGLFEKKLALLTDLVIVTEEREKSLSNLQQEHRNVEETTALQRQIEAGISRCDSEFKRLEEINNQMKERLRKVEQEISEYRPYASEDVPTLLDTDIDRLRSEYRSVRQVVDRVVKDHESYERDTARDRKQIEDDLNDISSYRISIEEIEAGDPEERYSSEYIQEVDRSLEDAERLLKEAAGRYEDVRGKHHLLSLEMEEAERKVNAHAPEAYTRDPDLIDPKPLEADQKRLEAEILTLKAELAHLDAVRREGEKALEGLISERNGYEVLDSTHHIIEKGAAPASELKGYRYFQDELAAAVGSTTKQKERFSAAKDQFFRNVDEINVPHYFIETVRGKIRIAESVGEATFIQQSLEGYAATVTGWAKAVQAQVEGLLEVETKIIDQALGMAITYRDYLVMIPGLSKIEIDGNPREMLRINFEDCTYRDEVARGEMHRYIQDLTAHIQDGTLSRGELEKALAPGQLVGRVMDMGRIRVKIRKIDIDTYPFQLWEKIKASEGQENTMHIILLVVLISTIRAIVVGRHDRNTAKVLFVDNPFGSTGSYYLWEKIWSILDRNNVQMICSGHKIDAKVREFFPISYLLTSEISAGGRMRIVGVRFVGAGKDLDRLERQKRGEILAWTEE</sequence>
<evidence type="ECO:0008006" key="4">
    <source>
        <dbReference type="Google" id="ProtNLM"/>
    </source>
</evidence>
<dbReference type="RefSeq" id="WP_301678540.1">
    <property type="nucleotide sequence ID" value="NZ_VCYI01000025.1"/>
</dbReference>
<comment type="caution">
    <text evidence="2">The sequence shown here is derived from an EMBL/GenBank/DDBJ whole genome shotgun (WGS) entry which is preliminary data.</text>
</comment>
<dbReference type="PANTHER" id="PTHR43941">
    <property type="entry name" value="STRUCTURAL MAINTENANCE OF CHROMOSOMES PROTEIN 2"/>
    <property type="match status" value="1"/>
</dbReference>
<keyword evidence="3" id="KW-1185">Reference proteome</keyword>